<evidence type="ECO:0000259" key="3">
    <source>
        <dbReference type="PROSITE" id="PS50887"/>
    </source>
</evidence>
<reference evidence="4 6" key="2">
    <citation type="submission" date="2018-08" db="EMBL/GenBank/DDBJ databases">
        <title>Complete genome of the Arcobacter ellisii type strain LMG 26155.</title>
        <authorList>
            <person name="Miller W.G."/>
            <person name="Yee E."/>
            <person name="Bono J.L."/>
        </authorList>
    </citation>
    <scope>NUCLEOTIDE SEQUENCE [LARGE SCALE GENOMIC DNA]</scope>
    <source>
        <strain evidence="4 6">LMG 26155</strain>
    </source>
</reference>
<accession>A0A347U8R8</accession>
<dbReference type="GO" id="GO:0052621">
    <property type="term" value="F:diguanylate cyclase activity"/>
    <property type="evidence" value="ECO:0007669"/>
    <property type="project" value="UniProtKB-EC"/>
</dbReference>
<keyword evidence="6" id="KW-1185">Reference proteome</keyword>
<dbReference type="PROSITE" id="PS50887">
    <property type="entry name" value="GGDEF"/>
    <property type="match status" value="1"/>
</dbReference>
<dbReference type="SUPFAM" id="SSF55073">
    <property type="entry name" value="Nucleotide cyclase"/>
    <property type="match status" value="1"/>
</dbReference>
<organism evidence="5 7">
    <name type="scientific">Arcobacter ellisii</name>
    <dbReference type="NCBI Taxonomy" id="913109"/>
    <lineage>
        <taxon>Bacteria</taxon>
        <taxon>Pseudomonadati</taxon>
        <taxon>Campylobacterota</taxon>
        <taxon>Epsilonproteobacteria</taxon>
        <taxon>Campylobacterales</taxon>
        <taxon>Arcobacteraceae</taxon>
        <taxon>Arcobacter</taxon>
    </lineage>
</organism>
<dbReference type="InterPro" id="IPR050469">
    <property type="entry name" value="Diguanylate_Cyclase"/>
</dbReference>
<dbReference type="EMBL" id="NXIG01000008">
    <property type="protein sequence ID" value="RXI30104.1"/>
    <property type="molecule type" value="Genomic_DNA"/>
</dbReference>
<dbReference type="SMART" id="SM00267">
    <property type="entry name" value="GGDEF"/>
    <property type="match status" value="1"/>
</dbReference>
<name>A0A347U8R8_9BACT</name>
<dbReference type="KEGG" id="aell:AELL_1588"/>
<dbReference type="PANTHER" id="PTHR45138">
    <property type="entry name" value="REGULATORY COMPONENTS OF SENSORY TRANSDUCTION SYSTEM"/>
    <property type="match status" value="1"/>
</dbReference>
<evidence type="ECO:0000313" key="4">
    <source>
        <dbReference type="EMBL" id="AXX95246.1"/>
    </source>
</evidence>
<dbReference type="EMBL" id="CP032097">
    <property type="protein sequence ID" value="AXX95246.1"/>
    <property type="molecule type" value="Genomic_DNA"/>
</dbReference>
<evidence type="ECO:0000313" key="7">
    <source>
        <dbReference type="Proteomes" id="UP000290588"/>
    </source>
</evidence>
<dbReference type="CDD" id="cd01949">
    <property type="entry name" value="GGDEF"/>
    <property type="match status" value="1"/>
</dbReference>
<feature type="domain" description="GGDEF" evidence="3">
    <location>
        <begin position="176"/>
        <end position="314"/>
    </location>
</feature>
<dbReference type="NCBIfam" id="TIGR00254">
    <property type="entry name" value="GGDEF"/>
    <property type="match status" value="1"/>
</dbReference>
<dbReference type="InterPro" id="IPR029787">
    <property type="entry name" value="Nucleotide_cyclase"/>
</dbReference>
<evidence type="ECO:0000256" key="1">
    <source>
        <dbReference type="ARBA" id="ARBA00012528"/>
    </source>
</evidence>
<dbReference type="Proteomes" id="UP000262582">
    <property type="component" value="Chromosome"/>
</dbReference>
<dbReference type="Proteomes" id="UP000290588">
    <property type="component" value="Unassembled WGS sequence"/>
</dbReference>
<dbReference type="PANTHER" id="PTHR45138:SF9">
    <property type="entry name" value="DIGUANYLATE CYCLASE DGCM-RELATED"/>
    <property type="match status" value="1"/>
</dbReference>
<dbReference type="OrthoDB" id="5347421at2"/>
<protein>
    <recommendedName>
        <fullName evidence="1">diguanylate cyclase</fullName>
        <ecNumber evidence="1">2.7.7.65</ecNumber>
    </recommendedName>
</protein>
<comment type="catalytic activity">
    <reaction evidence="2">
        <text>2 GTP = 3',3'-c-di-GMP + 2 diphosphate</text>
        <dbReference type="Rhea" id="RHEA:24898"/>
        <dbReference type="ChEBI" id="CHEBI:33019"/>
        <dbReference type="ChEBI" id="CHEBI:37565"/>
        <dbReference type="ChEBI" id="CHEBI:58805"/>
        <dbReference type="EC" id="2.7.7.65"/>
    </reaction>
</comment>
<gene>
    <name evidence="4" type="ORF">AELL_1588</name>
    <name evidence="5" type="ORF">CP962_08850</name>
</gene>
<dbReference type="Pfam" id="PF00990">
    <property type="entry name" value="GGDEF"/>
    <property type="match status" value="1"/>
</dbReference>
<dbReference type="Gene3D" id="3.30.70.270">
    <property type="match status" value="1"/>
</dbReference>
<proteinExistence type="predicted"/>
<evidence type="ECO:0000256" key="2">
    <source>
        <dbReference type="ARBA" id="ARBA00034247"/>
    </source>
</evidence>
<dbReference type="RefSeq" id="WP_118917427.1">
    <property type="nucleotide sequence ID" value="NZ_CP032097.1"/>
</dbReference>
<reference evidence="5 7" key="1">
    <citation type="submission" date="2017-09" db="EMBL/GenBank/DDBJ databases">
        <title>Genomics of the genus Arcobacter.</title>
        <authorList>
            <person name="Perez-Cataluna A."/>
            <person name="Figueras M.J."/>
            <person name="Salas-Masso N."/>
        </authorList>
    </citation>
    <scope>NUCLEOTIDE SEQUENCE [LARGE SCALE GENOMIC DNA]</scope>
    <source>
        <strain evidence="5 7">CECT 7837</strain>
    </source>
</reference>
<dbReference type="InterPro" id="IPR043128">
    <property type="entry name" value="Rev_trsase/Diguanyl_cyclase"/>
</dbReference>
<dbReference type="InterPro" id="IPR000160">
    <property type="entry name" value="GGDEF_dom"/>
</dbReference>
<evidence type="ECO:0000313" key="5">
    <source>
        <dbReference type="EMBL" id="RXI30104.1"/>
    </source>
</evidence>
<dbReference type="EC" id="2.7.7.65" evidence="1"/>
<evidence type="ECO:0000313" key="6">
    <source>
        <dbReference type="Proteomes" id="UP000262582"/>
    </source>
</evidence>
<dbReference type="AlphaFoldDB" id="A0A347U8R8"/>
<sequence>MKNKILELIKLSATNEDAYKSLVTIFNLYEQLQYATNIKQLAEDIFTWLNKEFNIDNMIFSLFDINKNTKEEILIKGQEFFLDDDLSHFFIITTHTSLNATVSFCATSKVHHKILEERYSIIEAAFFQISPMVQSAILKKNFIDSSSLDSVTNVYNRNYLIDNLTKHLRISNNKQNEIYFLMIGIDHFKAVIDEFDYDVADKVLIELARVIHSNINEFDMVGRLNGDEFLVSILNNANEYQACELAKKIISDFALVDIVVNEETKQILKKTICIGFEIYKIDSDTTITECIKNADIALYEAKNKGRSQLFKFSDLSAEDTIDLF</sequence>